<feature type="region of interest" description="Disordered" evidence="1">
    <location>
        <begin position="479"/>
        <end position="560"/>
    </location>
</feature>
<reference evidence="3 4" key="1">
    <citation type="journal article" date="2015" name="BMC Genomics">
        <title>The genome of the truffle-parasite Tolypocladium ophioglossoides and the evolution of antifungal peptaibiotics.</title>
        <authorList>
            <person name="Quandt C.A."/>
            <person name="Bushley K.E."/>
            <person name="Spatafora J.W."/>
        </authorList>
    </citation>
    <scope>NUCLEOTIDE SEQUENCE [LARGE SCALE GENOMIC DNA]</scope>
    <source>
        <strain evidence="3 4">CBS 100239</strain>
    </source>
</reference>
<comment type="caution">
    <text evidence="3">The sequence shown here is derived from an EMBL/GenBank/DDBJ whole genome shotgun (WGS) entry which is preliminary data.</text>
</comment>
<evidence type="ECO:0000313" key="4">
    <source>
        <dbReference type="Proteomes" id="UP000036947"/>
    </source>
</evidence>
<gene>
    <name evidence="3" type="ORF">TOPH_07476</name>
</gene>
<dbReference type="AlphaFoldDB" id="A0A0L0N138"/>
<dbReference type="PROSITE" id="PS50181">
    <property type="entry name" value="FBOX"/>
    <property type="match status" value="1"/>
</dbReference>
<feature type="non-terminal residue" evidence="3">
    <location>
        <position position="1"/>
    </location>
</feature>
<feature type="domain" description="F-box" evidence="2">
    <location>
        <begin position="75"/>
        <end position="120"/>
    </location>
</feature>
<feature type="region of interest" description="Disordered" evidence="1">
    <location>
        <begin position="339"/>
        <end position="360"/>
    </location>
</feature>
<keyword evidence="4" id="KW-1185">Reference proteome</keyword>
<feature type="compositionally biased region" description="Basic and acidic residues" evidence="1">
    <location>
        <begin position="423"/>
        <end position="435"/>
    </location>
</feature>
<dbReference type="EMBL" id="LFRF01000031">
    <property type="protein sequence ID" value="KND87843.1"/>
    <property type="molecule type" value="Genomic_DNA"/>
</dbReference>
<evidence type="ECO:0000256" key="1">
    <source>
        <dbReference type="SAM" id="MobiDB-lite"/>
    </source>
</evidence>
<feature type="region of interest" description="Disordered" evidence="1">
    <location>
        <begin position="409"/>
        <end position="435"/>
    </location>
</feature>
<feature type="region of interest" description="Disordered" evidence="1">
    <location>
        <begin position="248"/>
        <end position="294"/>
    </location>
</feature>
<dbReference type="InterPro" id="IPR036047">
    <property type="entry name" value="F-box-like_dom_sf"/>
</dbReference>
<feature type="compositionally biased region" description="Acidic residues" evidence="1">
    <location>
        <begin position="350"/>
        <end position="360"/>
    </location>
</feature>
<evidence type="ECO:0000313" key="3">
    <source>
        <dbReference type="EMBL" id="KND87843.1"/>
    </source>
</evidence>
<proteinExistence type="predicted"/>
<dbReference type="OrthoDB" id="4200124at2759"/>
<dbReference type="STRING" id="1163406.A0A0L0N138"/>
<feature type="region of interest" description="Disordered" evidence="1">
    <location>
        <begin position="982"/>
        <end position="1019"/>
    </location>
</feature>
<feature type="compositionally biased region" description="Low complexity" evidence="1">
    <location>
        <begin position="31"/>
        <end position="53"/>
    </location>
</feature>
<dbReference type="SUPFAM" id="SSF81383">
    <property type="entry name" value="F-box domain"/>
    <property type="match status" value="1"/>
</dbReference>
<feature type="compositionally biased region" description="Basic and acidic residues" evidence="1">
    <location>
        <begin position="995"/>
        <end position="1007"/>
    </location>
</feature>
<evidence type="ECO:0000259" key="2">
    <source>
        <dbReference type="PROSITE" id="PS50181"/>
    </source>
</evidence>
<dbReference type="Proteomes" id="UP000036947">
    <property type="component" value="Unassembled WGS sequence"/>
</dbReference>
<organism evidence="3 4">
    <name type="scientific">Tolypocladium ophioglossoides (strain CBS 100239)</name>
    <name type="common">Snaketongue truffleclub</name>
    <name type="synonym">Elaphocordyceps ophioglossoides</name>
    <dbReference type="NCBI Taxonomy" id="1163406"/>
    <lineage>
        <taxon>Eukaryota</taxon>
        <taxon>Fungi</taxon>
        <taxon>Dikarya</taxon>
        <taxon>Ascomycota</taxon>
        <taxon>Pezizomycotina</taxon>
        <taxon>Sordariomycetes</taxon>
        <taxon>Hypocreomycetidae</taxon>
        <taxon>Hypocreales</taxon>
        <taxon>Ophiocordycipitaceae</taxon>
        <taxon>Tolypocladium</taxon>
    </lineage>
</organism>
<dbReference type="InterPro" id="IPR001810">
    <property type="entry name" value="F-box_dom"/>
</dbReference>
<sequence length="1071" mass="116799">PPAHHQGTAAGDFSLVAFAGAGTRLDSISASFTPSPRHPSSSSSRWAPTPTPPAIMAAEAAGDELAAATAPSRTGLNFLDLPAETQQEIVSHCSQGDLICLAIASKRLHELASAQLYRNFHIVFPDDDDINLDSPIDGLAGGLDTFTTSEYNYAKHLRDLSMDTLSAGIKGEHSYQSYLYSASCGKFLNTLLYLTLKKAKSLEAFRWNIRVELSRPVYRELHRIASLTKLHVRMQAVDSYYNPPPPLPMSVDAHAQPIPTGHCGPPPALEPPSKSAAKSKAGRRSLGSKEPSTVSGFKNLKSLCVLDIDNVGIVQEIRTCVKNSYSTLKELQLSLSDALAQQARKPPPDSDADDSDVDDDFQVVPASQNTSYDASGPAKAFRAQEERKIQDGILGRILDIEQTLIKKSPIQRNSQERALGNAKGKEVEKPPSTGDAREHFIASIKAASGKLMALQNGSRAFSTSQQDILDTIEKAARKYVDSSDSPLRGQDEPSASDDGLTSSSQDKEAVKEVLGQEGETSKGDASSGGTGAEDKTAQQSTTGSDVAGVSAGPKYPDGDSLRAFKSRLPVEELSPEDIDIAHVDMVGDDLEDEPDEQSAPVAAAGNKTCESQIMSSQADVYGSAAPHLTSLACTTADALLLAETAARVSRQVQVEKAKLEPLTGRLGYLQEQVNKVAEKVETIRATGETMSPSKIQSVEAELRSLYKSVGDMFHNMQVMEAEVNALTTGIPARMLDMAPKGEDLRRYMDAYTRDTRGLSLESLSIHLVPVKASVLSRGVDLANLRQLTLLNVGNQAPIWSQLIKEGKVRPLALRSVFTDHVTNGFLSCMAQLPELHDLFLLERSAKHKPESFAPRSTTTMDQIRRLVLKKHMPTLKRLMIKDESNGPNWDANEKTMILTCTRGARLEELALSMDIHAVHAFMQYFSGLTNLRAINILHFKNNDTCIWVMREILRFIVDNLSHHPELKLEWIAMEDDRVDRVVRPSETSDEVPENEPAKRSKGKEKPHVPVGATSHGAFPLLPVDGLDSESDSDDEGSDSGTRLRFKTVGPLRFYDVWGVKIFEKEIRSGRL</sequence>
<protein>
    <recommendedName>
        <fullName evidence="2">F-box domain-containing protein</fullName>
    </recommendedName>
</protein>
<name>A0A0L0N138_TOLOC</name>
<feature type="region of interest" description="Disordered" evidence="1">
    <location>
        <begin position="29"/>
        <end position="53"/>
    </location>
</feature>
<accession>A0A0L0N138</accession>